<dbReference type="AlphaFoldDB" id="A0A2K8KVV5"/>
<dbReference type="Pfam" id="PF04337">
    <property type="entry name" value="DUF480"/>
    <property type="match status" value="1"/>
</dbReference>
<comment type="similarity">
    <text evidence="1">Belongs to the UPF0502 family.</text>
</comment>
<dbReference type="RefSeq" id="WP_232710300.1">
    <property type="nucleotide sequence ID" value="NZ_CP018799.1"/>
</dbReference>
<keyword evidence="4" id="KW-1185">Reference proteome</keyword>
<keyword evidence="2" id="KW-0175">Coiled coil</keyword>
<dbReference type="Proteomes" id="UP000231701">
    <property type="component" value="Chromosome"/>
</dbReference>
<evidence type="ECO:0000256" key="1">
    <source>
        <dbReference type="HAMAP-Rule" id="MF_01584"/>
    </source>
</evidence>
<organism evidence="3 4">
    <name type="scientific">Mariprofundus aestuarium</name>
    <dbReference type="NCBI Taxonomy" id="1921086"/>
    <lineage>
        <taxon>Bacteria</taxon>
        <taxon>Pseudomonadati</taxon>
        <taxon>Pseudomonadota</taxon>
        <taxon>Candidatius Mariprofundia</taxon>
        <taxon>Mariprofundales</taxon>
        <taxon>Mariprofundaceae</taxon>
        <taxon>Mariprofundus</taxon>
    </lineage>
</organism>
<dbReference type="InterPro" id="IPR036390">
    <property type="entry name" value="WH_DNA-bd_sf"/>
</dbReference>
<dbReference type="PANTHER" id="PTHR38768">
    <property type="entry name" value="UPF0502 PROTEIN YCEH"/>
    <property type="match status" value="1"/>
</dbReference>
<sequence length="222" mass="24938">MSEFEESTEAMLSQLQARVLGSLMEKQMTTPDYYPLTLNALVAACNQKSSRNPVMNLTPQQVASVISELRHEGLVTANTLARADRFEQFLARKLHLSAKERAIICVMLLRGSHTLNEIKVNTSRMVEFADNDEIQKILQDLTDRDEPLVIQIPRAHGQREDRYSHLLCGTPDIKTQPVRTAAPAAPSLSGETLERIARLEESVVQLQKEVRELKEGKTSAFL</sequence>
<dbReference type="SUPFAM" id="SSF46785">
    <property type="entry name" value="Winged helix' DNA-binding domain"/>
    <property type="match status" value="2"/>
</dbReference>
<name>A0A2K8KVV5_MARES</name>
<reference evidence="3 4" key="1">
    <citation type="submission" date="2016-12" db="EMBL/GenBank/DDBJ databases">
        <title>Isolation and genomic insights into novel planktonic Zetaproteobacteria from stratified waters of the Chesapeake Bay.</title>
        <authorList>
            <person name="McAllister S.M."/>
            <person name="Kato S."/>
            <person name="Chan C.S."/>
            <person name="Chiu B.K."/>
            <person name="Field E.K."/>
        </authorList>
    </citation>
    <scope>NUCLEOTIDE SEQUENCE [LARGE SCALE GENOMIC DNA]</scope>
    <source>
        <strain evidence="3 4">CP-5</strain>
    </source>
</reference>
<protein>
    <submittedName>
        <fullName evidence="3">Uncharacterized protein</fullName>
    </submittedName>
</protein>
<dbReference type="HAMAP" id="MF_01584">
    <property type="entry name" value="UPF0502"/>
    <property type="match status" value="1"/>
</dbReference>
<dbReference type="PANTHER" id="PTHR38768:SF1">
    <property type="entry name" value="UPF0502 PROTEIN YCEH"/>
    <property type="match status" value="1"/>
</dbReference>
<dbReference type="KEGG" id="maes:Ga0123461_0466"/>
<dbReference type="EMBL" id="CP018799">
    <property type="protein sequence ID" value="ATX78903.1"/>
    <property type="molecule type" value="Genomic_DNA"/>
</dbReference>
<gene>
    <name evidence="3" type="ORF">Ga0123461_0466</name>
</gene>
<accession>A0A2K8KVV5</accession>
<evidence type="ECO:0000313" key="4">
    <source>
        <dbReference type="Proteomes" id="UP000231701"/>
    </source>
</evidence>
<evidence type="ECO:0000256" key="2">
    <source>
        <dbReference type="SAM" id="Coils"/>
    </source>
</evidence>
<feature type="coiled-coil region" evidence="2">
    <location>
        <begin position="189"/>
        <end position="216"/>
    </location>
</feature>
<dbReference type="InterPro" id="IPR007432">
    <property type="entry name" value="DUF480"/>
</dbReference>
<dbReference type="InterPro" id="IPR036388">
    <property type="entry name" value="WH-like_DNA-bd_sf"/>
</dbReference>
<evidence type="ECO:0000313" key="3">
    <source>
        <dbReference type="EMBL" id="ATX78903.1"/>
    </source>
</evidence>
<dbReference type="Gene3D" id="1.10.10.10">
    <property type="entry name" value="Winged helix-like DNA-binding domain superfamily/Winged helix DNA-binding domain"/>
    <property type="match status" value="2"/>
</dbReference>
<proteinExistence type="inferred from homology"/>